<evidence type="ECO:0000313" key="3">
    <source>
        <dbReference type="EMBL" id="EGD83163.1"/>
    </source>
</evidence>
<dbReference type="OrthoDB" id="59288at2759"/>
<keyword evidence="1" id="KW-1133">Transmembrane helix</keyword>
<dbReference type="RefSeq" id="XP_004995527.1">
    <property type="nucleotide sequence ID" value="XM_004995470.1"/>
</dbReference>
<dbReference type="GO" id="GO:0016052">
    <property type="term" value="P:carbohydrate catabolic process"/>
    <property type="evidence" value="ECO:0007669"/>
    <property type="project" value="InterPro"/>
</dbReference>
<dbReference type="GO" id="GO:0004553">
    <property type="term" value="F:hydrolase activity, hydrolyzing O-glycosyl compounds"/>
    <property type="evidence" value="ECO:0007669"/>
    <property type="project" value="InterPro"/>
</dbReference>
<dbReference type="PANTHER" id="PTHR35532:SF5">
    <property type="entry name" value="CARBOHYDRATE-BINDING DOMAIN-CONTAINING PROTEIN"/>
    <property type="match status" value="1"/>
</dbReference>
<dbReference type="Pfam" id="PF06452">
    <property type="entry name" value="CBM9_1"/>
    <property type="match status" value="1"/>
</dbReference>
<dbReference type="InterPro" id="IPR010502">
    <property type="entry name" value="Carb-bd_dom_fam9"/>
</dbReference>
<dbReference type="PROSITE" id="PS51257">
    <property type="entry name" value="PROKAR_LIPOPROTEIN"/>
    <property type="match status" value="1"/>
</dbReference>
<dbReference type="AlphaFoldDB" id="F2U5E7"/>
<accession>F2U5E7</accession>
<dbReference type="GeneID" id="16076107"/>
<dbReference type="SUPFAM" id="SSF49344">
    <property type="entry name" value="CBD9-like"/>
    <property type="match status" value="1"/>
</dbReference>
<dbReference type="InParanoid" id="F2U5E7"/>
<organism evidence="4">
    <name type="scientific">Salpingoeca rosetta (strain ATCC 50818 / BSB-021)</name>
    <dbReference type="NCBI Taxonomy" id="946362"/>
    <lineage>
        <taxon>Eukaryota</taxon>
        <taxon>Choanoflagellata</taxon>
        <taxon>Craspedida</taxon>
        <taxon>Salpingoecidae</taxon>
        <taxon>Salpingoeca</taxon>
    </lineage>
</organism>
<reference evidence="3" key="1">
    <citation type="submission" date="2009-08" db="EMBL/GenBank/DDBJ databases">
        <title>Annotation of Salpingoeca rosetta.</title>
        <authorList>
            <consortium name="The Broad Institute Genome Sequencing Platform"/>
            <person name="Russ C."/>
            <person name="Cuomo C."/>
            <person name="Burger G."/>
            <person name="Gray M.W."/>
            <person name="Holland P.W.H."/>
            <person name="King N."/>
            <person name="Lang F.B.F."/>
            <person name="Roger A.J."/>
            <person name="Ruiz-Trillo I."/>
            <person name="Young S.K."/>
            <person name="Zeng Q."/>
            <person name="Gargeya S."/>
            <person name="Alvarado L."/>
            <person name="Berlin A."/>
            <person name="Chapman S.B."/>
            <person name="Chen Z."/>
            <person name="Freedman E."/>
            <person name="Gellesch M."/>
            <person name="Goldberg J."/>
            <person name="Griggs A."/>
            <person name="Gujja S."/>
            <person name="Heilman E."/>
            <person name="Heiman D."/>
            <person name="Howarth C."/>
            <person name="Mehta T."/>
            <person name="Neiman D."/>
            <person name="Pearson M."/>
            <person name="Roberts A."/>
            <person name="Saif S."/>
            <person name="Shea T."/>
            <person name="Shenoy N."/>
            <person name="Sisk P."/>
            <person name="Stolte C."/>
            <person name="Sykes S."/>
            <person name="White J."/>
            <person name="Yandava C."/>
            <person name="Haas B."/>
            <person name="Nusbaum C."/>
            <person name="Birren B."/>
        </authorList>
    </citation>
    <scope>NUCLEOTIDE SEQUENCE [LARGE SCALE GENOMIC DNA]</scope>
    <source>
        <strain evidence="3">ATCC 50818</strain>
    </source>
</reference>
<dbReference type="GO" id="GO:0030246">
    <property type="term" value="F:carbohydrate binding"/>
    <property type="evidence" value="ECO:0007669"/>
    <property type="project" value="InterPro"/>
</dbReference>
<sequence length="426" mass="48403">MHKGVPVLLLLWCACFLCVFFCVSCTLMTAVRVFVFVFVFVAWCCCCCGLDAAAVAVSASSSSSSSEPVLARLVRDNSNCSFESHYPYQYVTYKTSEAPVIDGSLDEPLWQEVAWTRDFLDISGPDFPTPRFKTAAKIRWDDKHLYIGAYLQEPQIWATLTKHDSVIFHDNDFEVFVCPDGTSHYYKEFEMNALNTTWSLCLNKPYANNGYENSSRVFGKHGWDDPGLRSGVYVDGVLNDVNVVDKYWTVEIAFPLTALAYNTTANVPPTPGEYWRINFSRVEWHVFKNGSHYSKVPNTPEDNWVLAPTYKVAIHRPEYWAYLQFADTHVNGTSAVKDPDWTIRFLAMQLYYAELSFKMKSDRYSADLAEVEQYTPIPGALTRGCTGKISVSVDAEGKHYSAHVPDVSRRRVAVIRDDRYLIVHDT</sequence>
<dbReference type="Gene3D" id="2.60.40.1190">
    <property type="match status" value="1"/>
</dbReference>
<evidence type="ECO:0000313" key="4">
    <source>
        <dbReference type="Proteomes" id="UP000007799"/>
    </source>
</evidence>
<gene>
    <name evidence="3" type="ORF">PTSG_03794</name>
</gene>
<evidence type="ECO:0000256" key="1">
    <source>
        <dbReference type="SAM" id="Phobius"/>
    </source>
</evidence>
<dbReference type="KEGG" id="sre:PTSG_03794"/>
<evidence type="ECO:0000259" key="2">
    <source>
        <dbReference type="Pfam" id="PF06452"/>
    </source>
</evidence>
<dbReference type="STRING" id="946362.F2U5E7"/>
<protein>
    <recommendedName>
        <fullName evidence="2">Carbohydrate-binding domain-containing protein</fullName>
    </recommendedName>
</protein>
<dbReference type="CDD" id="cd09620">
    <property type="entry name" value="CBM9_like_3"/>
    <property type="match status" value="1"/>
</dbReference>
<keyword evidence="4" id="KW-1185">Reference proteome</keyword>
<keyword evidence="1" id="KW-0812">Transmembrane</keyword>
<name>F2U5E7_SALR5</name>
<proteinExistence type="predicted"/>
<dbReference type="OMA" id="TDRYVWF"/>
<feature type="domain" description="Carbohydrate-binding" evidence="2">
    <location>
        <begin position="101"/>
        <end position="263"/>
    </location>
</feature>
<dbReference type="PANTHER" id="PTHR35532">
    <property type="entry name" value="SIMILAR TO POLYHYDROXYALKANOATE DEPOLYMERASE"/>
    <property type="match status" value="1"/>
</dbReference>
<feature type="transmembrane region" description="Helical" evidence="1">
    <location>
        <begin position="32"/>
        <end position="57"/>
    </location>
</feature>
<dbReference type="Proteomes" id="UP000007799">
    <property type="component" value="Unassembled WGS sequence"/>
</dbReference>
<dbReference type="EMBL" id="GL832962">
    <property type="protein sequence ID" value="EGD83163.1"/>
    <property type="molecule type" value="Genomic_DNA"/>
</dbReference>
<dbReference type="eggNOG" id="ENOG502RWGP">
    <property type="taxonomic scope" value="Eukaryota"/>
</dbReference>
<keyword evidence="1" id="KW-0472">Membrane</keyword>